<evidence type="ECO:0000313" key="2">
    <source>
        <dbReference type="EMBL" id="KAK7274044.1"/>
    </source>
</evidence>
<feature type="region of interest" description="Disordered" evidence="1">
    <location>
        <begin position="383"/>
        <end position="406"/>
    </location>
</feature>
<evidence type="ECO:0000256" key="1">
    <source>
        <dbReference type="SAM" id="MobiDB-lite"/>
    </source>
</evidence>
<dbReference type="EMBL" id="JAYWIO010000003">
    <property type="protein sequence ID" value="KAK7274044.1"/>
    <property type="molecule type" value="Genomic_DNA"/>
</dbReference>
<feature type="region of interest" description="Disordered" evidence="1">
    <location>
        <begin position="57"/>
        <end position="78"/>
    </location>
</feature>
<feature type="region of interest" description="Disordered" evidence="1">
    <location>
        <begin position="512"/>
        <end position="561"/>
    </location>
</feature>
<dbReference type="PANTHER" id="PTHR47188:SF1">
    <property type="entry name" value="PROTEIN TAR1"/>
    <property type="match status" value="1"/>
</dbReference>
<accession>A0AAN9IDB9</accession>
<feature type="compositionally biased region" description="Basic and acidic residues" evidence="1">
    <location>
        <begin position="305"/>
        <end position="315"/>
    </location>
</feature>
<feature type="region of interest" description="Disordered" evidence="1">
    <location>
        <begin position="1"/>
        <end position="20"/>
    </location>
</feature>
<name>A0AAN9IDB9_CROPI</name>
<dbReference type="InterPro" id="IPR044792">
    <property type="entry name" value="TAR1"/>
</dbReference>
<protein>
    <submittedName>
        <fullName evidence="2">Uncharacterized protein</fullName>
    </submittedName>
</protein>
<dbReference type="PANTHER" id="PTHR47188">
    <property type="entry name" value="PROTEIN TAR1"/>
    <property type="match status" value="1"/>
</dbReference>
<feature type="region of interest" description="Disordered" evidence="1">
    <location>
        <begin position="99"/>
        <end position="124"/>
    </location>
</feature>
<feature type="region of interest" description="Disordered" evidence="1">
    <location>
        <begin position="283"/>
        <end position="315"/>
    </location>
</feature>
<feature type="compositionally biased region" description="Low complexity" evidence="1">
    <location>
        <begin position="64"/>
        <end position="74"/>
    </location>
</feature>
<dbReference type="GO" id="GO:0043457">
    <property type="term" value="P:regulation of cellular respiration"/>
    <property type="evidence" value="ECO:0007669"/>
    <property type="project" value="InterPro"/>
</dbReference>
<sequence>MGQRWATPRQACPQPNGFGRKLRSKTRWFTGFCNSHQVSHFATFFIDAGAEISVSESLSDTRVASPPARAPSPSRRGRTKRFRFPWRVRRRVFVIQPGGDRPRKLRRLPTRGGPRSRTPLAIPHTSNKFAGRTACEASTMILPQLFVFHKSKNFTSDYEIRMPPTVPVNHYSDPEGQHNRIRILWCYPMLMYPERRLALSTLISSKINQVASIDDYERRANVATTNGIARPALWQSVLKRQPIYHRDLTRHKHQPMFTACTTSKGTTDTCGHVSRYKAQLTQNTRQIRIPPSTSTRGRGRNGSSRHTDTAKWDDAPTSHLNIMPHFLAWRLDQLPEDCMKGLFIITERDKPKRKLPNDALRLVATPCHATLFAYIALEANTKPVPSRPKSTSKLSRLAPLSETTAQPVRLRHHLTPRPSRRSMYSPRTMPRHLVWFLDELPKDCIEGSMNHLTPRPSVRSGSHRQPRCIEDNAHDWLPCQHATRSTTQTREMIASCEAPRLPIGTKERSLDASALHPTCQTKSHRGARIFPSDQHAPGHVRPGFDSRDDSLESPPRHGKTLHTSMGWLEKALGEAPMAHHPDPPWCMGRQPASPPYNRLICQNA</sequence>
<organism evidence="2 3">
    <name type="scientific">Crotalaria pallida</name>
    <name type="common">Smooth rattlebox</name>
    <name type="synonym">Crotalaria striata</name>
    <dbReference type="NCBI Taxonomy" id="3830"/>
    <lineage>
        <taxon>Eukaryota</taxon>
        <taxon>Viridiplantae</taxon>
        <taxon>Streptophyta</taxon>
        <taxon>Embryophyta</taxon>
        <taxon>Tracheophyta</taxon>
        <taxon>Spermatophyta</taxon>
        <taxon>Magnoliopsida</taxon>
        <taxon>eudicotyledons</taxon>
        <taxon>Gunneridae</taxon>
        <taxon>Pentapetalae</taxon>
        <taxon>rosids</taxon>
        <taxon>fabids</taxon>
        <taxon>Fabales</taxon>
        <taxon>Fabaceae</taxon>
        <taxon>Papilionoideae</taxon>
        <taxon>50 kb inversion clade</taxon>
        <taxon>genistoids sensu lato</taxon>
        <taxon>core genistoids</taxon>
        <taxon>Crotalarieae</taxon>
        <taxon>Crotalaria</taxon>
    </lineage>
</organism>
<dbReference type="Proteomes" id="UP001372338">
    <property type="component" value="Unassembled WGS sequence"/>
</dbReference>
<dbReference type="AlphaFoldDB" id="A0AAN9IDB9"/>
<comment type="caution">
    <text evidence="2">The sequence shown here is derived from an EMBL/GenBank/DDBJ whole genome shotgun (WGS) entry which is preliminary data.</text>
</comment>
<gene>
    <name evidence="2" type="ORF">RIF29_15114</name>
</gene>
<keyword evidence="3" id="KW-1185">Reference proteome</keyword>
<evidence type="ECO:0000313" key="3">
    <source>
        <dbReference type="Proteomes" id="UP001372338"/>
    </source>
</evidence>
<feature type="compositionally biased region" description="Low complexity" evidence="1">
    <location>
        <begin position="292"/>
        <end position="304"/>
    </location>
</feature>
<proteinExistence type="predicted"/>
<reference evidence="2 3" key="1">
    <citation type="submission" date="2024-01" db="EMBL/GenBank/DDBJ databases">
        <title>The genomes of 5 underutilized Papilionoideae crops provide insights into root nodulation and disease resistanc.</title>
        <authorList>
            <person name="Yuan L."/>
        </authorList>
    </citation>
    <scope>NUCLEOTIDE SEQUENCE [LARGE SCALE GENOMIC DNA]</scope>
    <source>
        <strain evidence="2">ZHUSHIDOU_FW_LH</strain>
        <tissue evidence="2">Leaf</tissue>
    </source>
</reference>